<accession>A0A3G9IFC9</accession>
<keyword evidence="2" id="KW-1185">Reference proteome</keyword>
<dbReference type="EMBL" id="AP019307">
    <property type="protein sequence ID" value="BBH17740.1"/>
    <property type="molecule type" value="Genomic_DNA"/>
</dbReference>
<dbReference type="KEGG" id="nbe:Back2_20270"/>
<protein>
    <submittedName>
        <fullName evidence="1">Uncharacterized protein</fullName>
    </submittedName>
</protein>
<evidence type="ECO:0000313" key="2">
    <source>
        <dbReference type="Proteomes" id="UP000271573"/>
    </source>
</evidence>
<proteinExistence type="predicted"/>
<dbReference type="AlphaFoldDB" id="A0A3G9IFC9"/>
<organism evidence="1 2">
    <name type="scientific">Nocardioides baekrokdamisoli</name>
    <dbReference type="NCBI Taxonomy" id="1804624"/>
    <lineage>
        <taxon>Bacteria</taxon>
        <taxon>Bacillati</taxon>
        <taxon>Actinomycetota</taxon>
        <taxon>Actinomycetes</taxon>
        <taxon>Propionibacteriales</taxon>
        <taxon>Nocardioidaceae</taxon>
        <taxon>Nocardioides</taxon>
    </lineage>
</organism>
<dbReference type="Proteomes" id="UP000271573">
    <property type="component" value="Chromosome"/>
</dbReference>
<evidence type="ECO:0000313" key="1">
    <source>
        <dbReference type="EMBL" id="BBH17740.1"/>
    </source>
</evidence>
<reference evidence="1 2" key="1">
    <citation type="submission" date="2018-11" db="EMBL/GenBank/DDBJ databases">
        <title>Complete genome sequence of Nocardioides baekrokdamisoli strain KCTC 39748.</title>
        <authorList>
            <person name="Kang S.W."/>
            <person name="Lee K.C."/>
            <person name="Kim K.K."/>
            <person name="Kim J.S."/>
            <person name="Kim D.S."/>
            <person name="Ko S.H."/>
            <person name="Yang S.H."/>
            <person name="Shin Y.K."/>
            <person name="Lee J.S."/>
        </authorList>
    </citation>
    <scope>NUCLEOTIDE SEQUENCE [LARGE SCALE GENOMIC DNA]</scope>
    <source>
        <strain evidence="1 2">KCTC 39748</strain>
    </source>
</reference>
<name>A0A3G9IFC9_9ACTN</name>
<gene>
    <name evidence="1" type="ORF">Back2_20270</name>
</gene>
<sequence>MTVHLRGFGGAYDPVKHRTEMNGEPMTHQEVQIGVGAAEHLAVTNHAGDATFVLPSAVAAADVHSCGIARLVSASKHAQTFDANCYFP</sequence>